<proteinExistence type="predicted"/>
<comment type="caution">
    <text evidence="1">The sequence shown here is derived from an EMBL/GenBank/DDBJ whole genome shotgun (WGS) entry which is preliminary data.</text>
</comment>
<dbReference type="Proteomes" id="UP001295684">
    <property type="component" value="Unassembled WGS sequence"/>
</dbReference>
<organism evidence="1 2">
    <name type="scientific">Euplotes crassus</name>
    <dbReference type="NCBI Taxonomy" id="5936"/>
    <lineage>
        <taxon>Eukaryota</taxon>
        <taxon>Sar</taxon>
        <taxon>Alveolata</taxon>
        <taxon>Ciliophora</taxon>
        <taxon>Intramacronucleata</taxon>
        <taxon>Spirotrichea</taxon>
        <taxon>Hypotrichia</taxon>
        <taxon>Euplotida</taxon>
        <taxon>Euplotidae</taxon>
        <taxon>Moneuplotes</taxon>
    </lineage>
</organism>
<dbReference type="AlphaFoldDB" id="A0AAD1UUV5"/>
<evidence type="ECO:0000313" key="2">
    <source>
        <dbReference type="Proteomes" id="UP001295684"/>
    </source>
</evidence>
<sequence>MPSKVSTSHKQTIEKKYEYTSLGTTKRIASEKVQNGISKCYTHILRLMEDHEAYSSKLQAEKQNEIKLNAKIEDLRRVIPIFESSYFTTCRLQHLTKSDGETLSDSCQEELAPLLKFDCDIFLSQRNIHVKAIKNSEEEILTLQSKQRVLQSNLTRIGEDICYFKSMYQHYNSLKNDLEMGWISGDKVISLIDHKENEDFCS</sequence>
<evidence type="ECO:0000313" key="1">
    <source>
        <dbReference type="EMBL" id="CAI2372375.1"/>
    </source>
</evidence>
<name>A0AAD1UUV5_EUPCR</name>
<gene>
    <name evidence="1" type="ORF">ECRASSUSDP1_LOCUS13705</name>
</gene>
<reference evidence="1" key="1">
    <citation type="submission" date="2023-07" db="EMBL/GenBank/DDBJ databases">
        <authorList>
            <consortium name="AG Swart"/>
            <person name="Singh M."/>
            <person name="Singh A."/>
            <person name="Seah K."/>
            <person name="Emmerich C."/>
        </authorList>
    </citation>
    <scope>NUCLEOTIDE SEQUENCE</scope>
    <source>
        <strain evidence="1">DP1</strain>
    </source>
</reference>
<keyword evidence="2" id="KW-1185">Reference proteome</keyword>
<accession>A0AAD1UUV5</accession>
<protein>
    <submittedName>
        <fullName evidence="1">Uncharacterized protein</fullName>
    </submittedName>
</protein>
<dbReference type="EMBL" id="CAMPGE010013660">
    <property type="protein sequence ID" value="CAI2372375.1"/>
    <property type="molecule type" value="Genomic_DNA"/>
</dbReference>